<evidence type="ECO:0000313" key="1">
    <source>
        <dbReference type="EMBL" id="EJW04268.1"/>
    </source>
</evidence>
<keyword evidence="2" id="KW-1185">Reference proteome</keyword>
<sequence length="352" mass="41987">MPNFKDTDFYIPKQPLFTTENDVIYKETKTSLEKAWDKLCIEGMTLQTEEFKDIQIITKIYNTIMKSKVELETCLTTFNLQEQNFVEFVKTLNYSENIDENFKFLHKKTIEDSASILDTYLNLFKINVEKEKKIWNKYKDHGLVLENNEAAVEITNYHIFKIDEDGNIRHEENINIKDIFCEISYDEMKFSYLKEMDTSEKETILKLKNYLSIKKHLGTHESGNLVITLKEVENNDDEYDYSIKATNNMHLKPLFDFIISAFIENIAIEKIFSYVNTFLSRYFLKLFFKSKNWNITEFEEILLPGKKLEDQRSNLYFLKSKNDIVKVIRTSNSFDIYLNMHKIYIKNKNLER</sequence>
<gene>
    <name evidence="1" type="ORF">EDEG_01460</name>
</gene>
<dbReference type="VEuPathDB" id="MicrosporidiaDB:EDEG_01460"/>
<dbReference type="HOGENOM" id="CLU_787610_0_0_1"/>
<dbReference type="OMA" id="YYNERIL"/>
<protein>
    <submittedName>
        <fullName evidence="1">Uncharacterized protein</fullName>
    </submittedName>
</protein>
<comment type="caution">
    <text evidence="1">The sequence shown here is derived from an EMBL/GenBank/DDBJ whole genome shotgun (WGS) entry which is preliminary data.</text>
</comment>
<accession>J8ZX55</accession>
<dbReference type="InParanoid" id="J8ZX55"/>
<dbReference type="OrthoDB" id="2190441at2759"/>
<evidence type="ECO:0000313" key="2">
    <source>
        <dbReference type="Proteomes" id="UP000003163"/>
    </source>
</evidence>
<dbReference type="Proteomes" id="UP000003163">
    <property type="component" value="Unassembled WGS sequence"/>
</dbReference>
<dbReference type="EMBL" id="AFBI03000021">
    <property type="protein sequence ID" value="EJW04268.1"/>
    <property type="molecule type" value="Genomic_DNA"/>
</dbReference>
<proteinExistence type="predicted"/>
<reference evidence="2" key="2">
    <citation type="submission" date="2015-07" db="EMBL/GenBank/DDBJ databases">
        <title>Contrasting host-pathogen interactions and genome evolution in two generalist and specialist microsporidian pathogens of mosquitoes.</title>
        <authorList>
            <consortium name="The Broad Institute Genomics Platform"/>
            <consortium name="The Broad Institute Genome Sequencing Center for Infectious Disease"/>
            <person name="Cuomo C.A."/>
            <person name="Sanscrainte N.D."/>
            <person name="Goldberg J.M."/>
            <person name="Heiman D."/>
            <person name="Young S."/>
            <person name="Zeng Q."/>
            <person name="Becnel J.J."/>
            <person name="Birren B.W."/>
        </authorList>
    </citation>
    <scope>NUCLEOTIDE SEQUENCE [LARGE SCALE GENOMIC DNA]</scope>
    <source>
        <strain evidence="2">USNM 41457</strain>
    </source>
</reference>
<name>J8ZX55_EDHAE</name>
<reference evidence="1 2" key="1">
    <citation type="submission" date="2011-08" db="EMBL/GenBank/DDBJ databases">
        <authorList>
            <person name="Liu Z.J."/>
            <person name="Shi F.L."/>
            <person name="Lu J.Q."/>
            <person name="Li M."/>
            <person name="Wang Z.L."/>
        </authorList>
    </citation>
    <scope>NUCLEOTIDE SEQUENCE [LARGE SCALE GENOMIC DNA]</scope>
    <source>
        <strain evidence="1 2">USNM 41457</strain>
    </source>
</reference>
<organism evidence="1 2">
    <name type="scientific">Edhazardia aedis (strain USNM 41457)</name>
    <name type="common">Microsporidian parasite</name>
    <dbReference type="NCBI Taxonomy" id="1003232"/>
    <lineage>
        <taxon>Eukaryota</taxon>
        <taxon>Fungi</taxon>
        <taxon>Fungi incertae sedis</taxon>
        <taxon>Microsporidia</taxon>
        <taxon>Edhazardia</taxon>
    </lineage>
</organism>
<dbReference type="AlphaFoldDB" id="J8ZX55"/>